<feature type="region of interest" description="Disordered" evidence="7">
    <location>
        <begin position="1"/>
        <end position="43"/>
    </location>
</feature>
<evidence type="ECO:0000256" key="5">
    <source>
        <dbReference type="ARBA" id="ARBA00047597"/>
    </source>
</evidence>
<keyword evidence="6" id="KW-0521">NADP</keyword>
<evidence type="ECO:0000256" key="1">
    <source>
        <dbReference type="ARBA" id="ARBA00009558"/>
    </source>
</evidence>
<keyword evidence="2 6" id="KW-0328">Glycosyltransferase</keyword>
<dbReference type="Proteomes" id="UP000663891">
    <property type="component" value="Unassembled WGS sequence"/>
</dbReference>
<comment type="caution">
    <text evidence="8">The sequence shown here is derived from an EMBL/GenBank/DDBJ whole genome shotgun (WGS) entry which is preliminary data.</text>
</comment>
<dbReference type="EMBL" id="CAJOAY010000236">
    <property type="protein sequence ID" value="CAF3597601.1"/>
    <property type="molecule type" value="Genomic_DNA"/>
</dbReference>
<dbReference type="GO" id="GO:0106274">
    <property type="term" value="F:NAD+-protein-arginine ADP-ribosyltransferase activity"/>
    <property type="evidence" value="ECO:0007669"/>
    <property type="project" value="UniProtKB-EC"/>
</dbReference>
<protein>
    <recommendedName>
        <fullName evidence="6">NAD(P)(+)--arginine ADP-ribosyltransferase</fullName>
        <ecNumber evidence="6">2.4.2.31</ecNumber>
    </recommendedName>
    <alternativeName>
        <fullName evidence="6">Mono(ADP-ribosyl)transferase</fullName>
    </alternativeName>
</protein>
<reference evidence="8" key="1">
    <citation type="submission" date="2021-02" db="EMBL/GenBank/DDBJ databases">
        <authorList>
            <person name="Nowell W R."/>
        </authorList>
    </citation>
    <scope>NUCLEOTIDE SEQUENCE</scope>
</reference>
<dbReference type="Gene3D" id="3.90.176.10">
    <property type="entry name" value="Toxin ADP-ribosyltransferase, Chain A, domain 1"/>
    <property type="match status" value="1"/>
</dbReference>
<dbReference type="Proteomes" id="UP000663881">
    <property type="component" value="Unassembled WGS sequence"/>
</dbReference>
<organism evidence="8 10">
    <name type="scientific">Adineta steineri</name>
    <dbReference type="NCBI Taxonomy" id="433720"/>
    <lineage>
        <taxon>Eukaryota</taxon>
        <taxon>Metazoa</taxon>
        <taxon>Spiralia</taxon>
        <taxon>Gnathifera</taxon>
        <taxon>Rotifera</taxon>
        <taxon>Eurotatoria</taxon>
        <taxon>Bdelloidea</taxon>
        <taxon>Adinetida</taxon>
        <taxon>Adinetidae</taxon>
        <taxon>Adineta</taxon>
    </lineage>
</organism>
<name>A0A815CXB9_9BILA</name>
<gene>
    <name evidence="9" type="ORF">OKA104_LOCUS6445</name>
    <name evidence="8" type="ORF">VCS650_LOCUS30440</name>
</gene>
<dbReference type="EMBL" id="CAJNON010000494">
    <property type="protein sequence ID" value="CAF1289789.1"/>
    <property type="molecule type" value="Genomic_DNA"/>
</dbReference>
<evidence type="ECO:0000256" key="6">
    <source>
        <dbReference type="RuleBase" id="RU361228"/>
    </source>
</evidence>
<comment type="catalytic activity">
    <reaction evidence="5 6">
        <text>L-arginyl-[protein] + NAD(+) = N(omega)-(ADP-D-ribosyl)-L-arginyl-[protein] + nicotinamide + H(+)</text>
        <dbReference type="Rhea" id="RHEA:19149"/>
        <dbReference type="Rhea" id="RHEA-COMP:10532"/>
        <dbReference type="Rhea" id="RHEA-COMP:15087"/>
        <dbReference type="ChEBI" id="CHEBI:15378"/>
        <dbReference type="ChEBI" id="CHEBI:17154"/>
        <dbReference type="ChEBI" id="CHEBI:29965"/>
        <dbReference type="ChEBI" id="CHEBI:57540"/>
        <dbReference type="ChEBI" id="CHEBI:142554"/>
        <dbReference type="EC" id="2.4.2.31"/>
    </reaction>
</comment>
<feature type="compositionally biased region" description="Basic residues" evidence="7">
    <location>
        <begin position="1"/>
        <end position="13"/>
    </location>
</feature>
<dbReference type="Pfam" id="PF01129">
    <property type="entry name" value="ART"/>
    <property type="match status" value="1"/>
</dbReference>
<feature type="compositionally biased region" description="Polar residues" evidence="7">
    <location>
        <begin position="25"/>
        <end position="39"/>
    </location>
</feature>
<dbReference type="EC" id="2.4.2.31" evidence="6"/>
<dbReference type="GO" id="GO:0016779">
    <property type="term" value="F:nucleotidyltransferase activity"/>
    <property type="evidence" value="ECO:0007669"/>
    <property type="project" value="UniProtKB-KW"/>
</dbReference>
<keyword evidence="6" id="KW-0520">NAD</keyword>
<evidence type="ECO:0000256" key="3">
    <source>
        <dbReference type="ARBA" id="ARBA00022679"/>
    </source>
</evidence>
<evidence type="ECO:0000256" key="4">
    <source>
        <dbReference type="ARBA" id="ARBA00022695"/>
    </source>
</evidence>
<evidence type="ECO:0000313" key="10">
    <source>
        <dbReference type="Proteomes" id="UP000663891"/>
    </source>
</evidence>
<dbReference type="SUPFAM" id="SSF56399">
    <property type="entry name" value="ADP-ribosylation"/>
    <property type="match status" value="1"/>
</dbReference>
<keyword evidence="3 6" id="KW-0808">Transferase</keyword>
<comment type="similarity">
    <text evidence="1 6">Belongs to the Arg-specific ADP-ribosyltransferase family.</text>
</comment>
<dbReference type="OrthoDB" id="10381149at2759"/>
<dbReference type="PROSITE" id="PS51996">
    <property type="entry name" value="TR_MART"/>
    <property type="match status" value="1"/>
</dbReference>
<evidence type="ECO:0000256" key="7">
    <source>
        <dbReference type="SAM" id="MobiDB-lite"/>
    </source>
</evidence>
<accession>A0A815CXB9</accession>
<dbReference type="InterPro" id="IPR000768">
    <property type="entry name" value="ART"/>
</dbReference>
<dbReference type="AlphaFoldDB" id="A0A815CXB9"/>
<sequence length="587" mass="69196">MGNHISRLKRRQPQKPAQPLPSVQPPTQVQLPSSPVNSRNFDRCPESSSEFAYHFKNPLPPRRFYETIILVWLDSRIDDAVVDTRVTKNMLGALTDNDSLHVFTDTTECHEFLIQRRDTIEPIFLIISGQCSQELFSKLDQRTYKMIDSIFIFCLNEQTYKFGLNNHEKIIGIYTEQIKLIEAIDRQLQLLRRYNFLIKFYDDTQKTARNIFNDEDSIEFFWHRMFKETLLRFPQTESAKKLMIDRCRLLYRFNPAGLKQIDEFDKTYTPADALKWYTRDSFLYRKINQAMRTEDTDELFTFRYFIIDLCHALKEKKFTPIANKVFLLYRGLSLPSDKIKEFQWSEGHLISINSFFSATWQREVAESFACVGTSTAETNTISIIFEIEIDSSCDHQTIFADLRGFSYNPYEEEVLFDFATVFRIRKITFNDQQNCLSIRLVTDNKWQESVNQTYTRFSELQTKMPYEFAYVGDLINAGEARHAHLEANNYMDMLSTTLTLWNICHVHAVYSLNSKQKNSLERYMYDSFDIFELGKRLRGGSDDNHYRDLLTYAERIAKNREQSVEISLCQSQTTIVTNIEEDDIIRL</sequence>
<keyword evidence="4" id="KW-0548">Nucleotidyltransferase</keyword>
<evidence type="ECO:0000313" key="8">
    <source>
        <dbReference type="EMBL" id="CAF1289789.1"/>
    </source>
</evidence>
<evidence type="ECO:0000256" key="2">
    <source>
        <dbReference type="ARBA" id="ARBA00022676"/>
    </source>
</evidence>
<proteinExistence type="inferred from homology"/>
<evidence type="ECO:0000313" key="9">
    <source>
        <dbReference type="EMBL" id="CAF3597601.1"/>
    </source>
</evidence>